<evidence type="ECO:0000313" key="3">
    <source>
        <dbReference type="Proteomes" id="UP000241645"/>
    </source>
</evidence>
<dbReference type="EMBL" id="PXZO01000027">
    <property type="protein sequence ID" value="PSK09440.1"/>
    <property type="molecule type" value="Genomic_DNA"/>
</dbReference>
<sequence length="130" mass="14238">MPKVTGYKSPKQELIGSSFAKETETSPSIEELLSLDEYDVNDNGETYGSGLSEESVGEFPDLISAVGTNGEEGYVRAEDLTPVVKTIQEALEQNHDKGDVQIIPLYDVNGETQIGEFELISNHEAIEDKE</sequence>
<evidence type="ECO:0000256" key="1">
    <source>
        <dbReference type="SAM" id="MobiDB-lite"/>
    </source>
</evidence>
<feature type="region of interest" description="Disordered" evidence="1">
    <location>
        <begin position="1"/>
        <end position="28"/>
    </location>
</feature>
<dbReference type="Proteomes" id="UP000241645">
    <property type="component" value="Unassembled WGS sequence"/>
</dbReference>
<protein>
    <submittedName>
        <fullName evidence="2">Peptidase M56 BlaR1</fullName>
    </submittedName>
</protein>
<name>A0ABX5FSC9_9BACL</name>
<evidence type="ECO:0000313" key="2">
    <source>
        <dbReference type="EMBL" id="PSK09440.1"/>
    </source>
</evidence>
<accession>A0ABX5FSC9</accession>
<dbReference type="RefSeq" id="WP_106834873.1">
    <property type="nucleotide sequence ID" value="NZ_JARMEW010000001.1"/>
</dbReference>
<proteinExistence type="predicted"/>
<gene>
    <name evidence="2" type="ORF">C7R92_15490</name>
</gene>
<keyword evidence="3" id="KW-1185">Reference proteome</keyword>
<dbReference type="GeneID" id="95751506"/>
<comment type="caution">
    <text evidence="2">The sequence shown here is derived from an EMBL/GenBank/DDBJ whole genome shotgun (WGS) entry which is preliminary data.</text>
</comment>
<reference evidence="2 3" key="1">
    <citation type="submission" date="2018-03" db="EMBL/GenBank/DDBJ databases">
        <title>Brevisbacillus phylogenomics.</title>
        <authorList>
            <person name="Dunlap C."/>
        </authorList>
    </citation>
    <scope>NUCLEOTIDE SEQUENCE [LARGE SCALE GENOMIC DNA]</scope>
    <source>
        <strain evidence="2 3">NRRL B-41110</strain>
    </source>
</reference>
<organism evidence="2 3">
    <name type="scientific">Brevibacillus porteri</name>
    <dbReference type="NCBI Taxonomy" id="2126350"/>
    <lineage>
        <taxon>Bacteria</taxon>
        <taxon>Bacillati</taxon>
        <taxon>Bacillota</taxon>
        <taxon>Bacilli</taxon>
        <taxon>Bacillales</taxon>
        <taxon>Paenibacillaceae</taxon>
        <taxon>Brevibacillus</taxon>
    </lineage>
</organism>